<dbReference type="Proteomes" id="UP000602284">
    <property type="component" value="Unassembled WGS sequence"/>
</dbReference>
<protein>
    <submittedName>
        <fullName evidence="1">Uncharacterized protein</fullName>
    </submittedName>
</protein>
<comment type="caution">
    <text evidence="1">The sequence shown here is derived from an EMBL/GenBank/DDBJ whole genome shotgun (WGS) entry which is preliminary data.</text>
</comment>
<proteinExistence type="predicted"/>
<dbReference type="EMBL" id="JAEQNB010000004">
    <property type="protein sequence ID" value="MBL0387869.1"/>
    <property type="molecule type" value="Genomic_DNA"/>
</dbReference>
<accession>A0ABS1JCA8</accession>
<keyword evidence="2" id="KW-1185">Reference proteome</keyword>
<organism evidence="1 2">
    <name type="scientific">Tumebacillus amylolyticus</name>
    <dbReference type="NCBI Taxonomy" id="2801339"/>
    <lineage>
        <taxon>Bacteria</taxon>
        <taxon>Bacillati</taxon>
        <taxon>Bacillota</taxon>
        <taxon>Bacilli</taxon>
        <taxon>Bacillales</taxon>
        <taxon>Alicyclobacillaceae</taxon>
        <taxon>Tumebacillus</taxon>
    </lineage>
</organism>
<reference evidence="1 2" key="1">
    <citation type="submission" date="2021-01" db="EMBL/GenBank/DDBJ databases">
        <title>Tumebacillus sp. strain ITR2 16S ribosomal RNA gene Genome sequencing and assembly.</title>
        <authorList>
            <person name="Kang M."/>
        </authorList>
    </citation>
    <scope>NUCLEOTIDE SEQUENCE [LARGE SCALE GENOMIC DNA]</scope>
    <source>
        <strain evidence="1 2">ITR2</strain>
    </source>
</reference>
<gene>
    <name evidence="1" type="ORF">JJB07_14605</name>
</gene>
<name>A0ABS1JCA8_9BACL</name>
<evidence type="ECO:0000313" key="2">
    <source>
        <dbReference type="Proteomes" id="UP000602284"/>
    </source>
</evidence>
<dbReference type="RefSeq" id="WP_201636294.1">
    <property type="nucleotide sequence ID" value="NZ_JAEQNB010000004.1"/>
</dbReference>
<evidence type="ECO:0000313" key="1">
    <source>
        <dbReference type="EMBL" id="MBL0387869.1"/>
    </source>
</evidence>
<sequence>MPKQLSETVRFALRAKKAKREYKDRLDTVQTIMKNLRCGVNRACDTFLARKYPHGNVPDDVIADINDIRKELATNAATEQTAGA</sequence>